<dbReference type="GO" id="GO:0030089">
    <property type="term" value="C:phycobilisome"/>
    <property type="evidence" value="ECO:0007669"/>
    <property type="project" value="InterPro"/>
</dbReference>
<dbReference type="Gene3D" id="1.10.490.20">
    <property type="entry name" value="Phycocyanins"/>
    <property type="match status" value="1"/>
</dbReference>
<evidence type="ECO:0000256" key="2">
    <source>
        <dbReference type="ARBA" id="ARBA00022991"/>
    </source>
</evidence>
<keyword evidence="2" id="KW-0157">Chromophore</keyword>
<accession>A0A6H1U0Z2</accession>
<proteinExistence type="inferred from homology"/>
<gene>
    <name evidence="4" type="ORF">HCG48_12430</name>
</gene>
<evidence type="ECO:0000313" key="4">
    <source>
        <dbReference type="EMBL" id="QIZ71289.1"/>
    </source>
</evidence>
<evidence type="ECO:0000313" key="5">
    <source>
        <dbReference type="Proteomes" id="UP000500857"/>
    </source>
</evidence>
<dbReference type="InterPro" id="IPR009050">
    <property type="entry name" value="Globin-like_sf"/>
</dbReference>
<keyword evidence="3" id="KW-0089">Bile pigment</keyword>
<dbReference type="RefSeq" id="WP_168569442.1">
    <property type="nucleotide sequence ID" value="NZ_CP051167.1"/>
</dbReference>
<keyword evidence="5" id="KW-1185">Reference proteome</keyword>
<dbReference type="InterPro" id="IPR038719">
    <property type="entry name" value="Phycobilisome_asu/bsu_sf"/>
</dbReference>
<comment type="similarity">
    <text evidence="1">Belongs to the phycobiliprotein family.</text>
</comment>
<organism evidence="4 5">
    <name type="scientific">Oxynema aestuarii AP17</name>
    <dbReference type="NCBI Taxonomy" id="2064643"/>
    <lineage>
        <taxon>Bacteria</taxon>
        <taxon>Bacillati</taxon>
        <taxon>Cyanobacteriota</taxon>
        <taxon>Cyanophyceae</taxon>
        <taxon>Oscillatoriophycideae</taxon>
        <taxon>Oscillatoriales</taxon>
        <taxon>Oscillatoriaceae</taxon>
        <taxon>Oxynema</taxon>
        <taxon>Oxynema aestuarii</taxon>
    </lineage>
</organism>
<dbReference type="InterPro" id="IPR012128">
    <property type="entry name" value="Phycobilisome_asu/bsu"/>
</dbReference>
<dbReference type="SUPFAM" id="SSF46458">
    <property type="entry name" value="Globin-like"/>
    <property type="match status" value="1"/>
</dbReference>
<dbReference type="AlphaFoldDB" id="A0A6H1U0Z2"/>
<dbReference type="Pfam" id="PF00502">
    <property type="entry name" value="Phycobilisome"/>
    <property type="match status" value="1"/>
</dbReference>
<protein>
    <submittedName>
        <fullName evidence="4">Phycobilisome protein</fullName>
    </submittedName>
</protein>
<dbReference type="KEGG" id="oxy:HCG48_12430"/>
<reference evidence="4 5" key="1">
    <citation type="submission" date="2020-04" db="EMBL/GenBank/DDBJ databases">
        <authorList>
            <person name="Basu S."/>
            <person name="Maruthanayagam V."/>
            <person name="Chakraborty S."/>
            <person name="Pramanik A."/>
            <person name="Mukherjee J."/>
            <person name="Brink B."/>
        </authorList>
    </citation>
    <scope>NUCLEOTIDE SEQUENCE [LARGE SCALE GENOMIC DNA]</scope>
    <source>
        <strain evidence="4 5">AP17</strain>
    </source>
</reference>
<sequence>MEAINSTLAELIVESEGRYLTSAELQPIERYLQTFTERFKTYEILQAKAEPLVRHALKKFATLHPDVMQKHGKRCHYDMSQVLRYIALAILRDDPRFFNDSMVLWETNILTAYHRQNSCLVAYRCLKETMETYLPPQALKYIEPYLEMMFQALDLPPKLMATVQKSAVGL</sequence>
<dbReference type="GO" id="GO:0015979">
    <property type="term" value="P:photosynthesis"/>
    <property type="evidence" value="ECO:0007669"/>
    <property type="project" value="InterPro"/>
</dbReference>
<evidence type="ECO:0000256" key="3">
    <source>
        <dbReference type="ARBA" id="ARBA00023307"/>
    </source>
</evidence>
<dbReference type="CDD" id="cd08919">
    <property type="entry name" value="PBP-like"/>
    <property type="match status" value="1"/>
</dbReference>
<name>A0A6H1U0Z2_9CYAN</name>
<dbReference type="EMBL" id="CP051167">
    <property type="protein sequence ID" value="QIZ71289.1"/>
    <property type="molecule type" value="Genomic_DNA"/>
</dbReference>
<dbReference type="Proteomes" id="UP000500857">
    <property type="component" value="Chromosome"/>
</dbReference>
<evidence type="ECO:0000256" key="1">
    <source>
        <dbReference type="ARBA" id="ARBA00008182"/>
    </source>
</evidence>